<accession>A0A059AI82</accession>
<evidence type="ECO:0008006" key="3">
    <source>
        <dbReference type="Google" id="ProtNLM"/>
    </source>
</evidence>
<feature type="signal peptide" evidence="1">
    <location>
        <begin position="1"/>
        <end position="23"/>
    </location>
</feature>
<dbReference type="PANTHER" id="PTHR36312">
    <property type="entry name" value="THIONIN-LIKE PROTEIN 1"/>
    <property type="match status" value="1"/>
</dbReference>
<reference evidence="2" key="1">
    <citation type="submission" date="2013-07" db="EMBL/GenBank/DDBJ databases">
        <title>The genome of Eucalyptus grandis.</title>
        <authorList>
            <person name="Schmutz J."/>
            <person name="Hayes R."/>
            <person name="Myburg A."/>
            <person name="Tuskan G."/>
            <person name="Grattapaglia D."/>
            <person name="Rokhsar D.S."/>
        </authorList>
    </citation>
    <scope>NUCLEOTIDE SEQUENCE</scope>
    <source>
        <tissue evidence="2">Leaf extractions</tissue>
    </source>
</reference>
<organism evidence="2">
    <name type="scientific">Eucalyptus grandis</name>
    <name type="common">Flooded gum</name>
    <dbReference type="NCBI Taxonomy" id="71139"/>
    <lineage>
        <taxon>Eukaryota</taxon>
        <taxon>Viridiplantae</taxon>
        <taxon>Streptophyta</taxon>
        <taxon>Embryophyta</taxon>
        <taxon>Tracheophyta</taxon>
        <taxon>Spermatophyta</taxon>
        <taxon>Magnoliopsida</taxon>
        <taxon>eudicotyledons</taxon>
        <taxon>Gunneridae</taxon>
        <taxon>Pentapetalae</taxon>
        <taxon>rosids</taxon>
        <taxon>malvids</taxon>
        <taxon>Myrtales</taxon>
        <taxon>Myrtaceae</taxon>
        <taxon>Myrtoideae</taxon>
        <taxon>Eucalypteae</taxon>
        <taxon>Eucalyptus</taxon>
    </lineage>
</organism>
<dbReference type="Gramene" id="KCW53757">
    <property type="protein sequence ID" value="KCW53757"/>
    <property type="gene ID" value="EUGRSUZ_J03010"/>
</dbReference>
<evidence type="ECO:0000256" key="1">
    <source>
        <dbReference type="SAM" id="SignalP"/>
    </source>
</evidence>
<dbReference type="AlphaFoldDB" id="A0A059AI82"/>
<protein>
    <recommendedName>
        <fullName evidence="3">Thionin-like protein 2</fullName>
    </recommendedName>
</protein>
<dbReference type="OMA" id="CKFGCAS"/>
<name>A0A059AI82_EUCGR</name>
<dbReference type="eggNOG" id="ENOG502S5NS">
    <property type="taxonomic scope" value="Eukaryota"/>
</dbReference>
<sequence length="110" mass="11879">MGKVKSVFMVCLVLGLFLGQSGANFQDCYPACFILCAITPGRTLFSCSVECLKDCIIPPSDSLSLRDTMYFCKLGCASSLCTNLSTKDNPREKRVAGCVNSCSKTCTDHV</sequence>
<proteinExistence type="predicted"/>
<dbReference type="EMBL" id="KK198762">
    <property type="protein sequence ID" value="KCW53757.1"/>
    <property type="molecule type" value="Genomic_DNA"/>
</dbReference>
<dbReference type="InParanoid" id="A0A059AI82"/>
<feature type="chain" id="PRO_5001573350" description="Thionin-like protein 2" evidence="1">
    <location>
        <begin position="24"/>
        <end position="110"/>
    </location>
</feature>
<gene>
    <name evidence="2" type="ORF">EUGRSUZ_J03010</name>
</gene>
<dbReference type="InterPro" id="IPR038975">
    <property type="entry name" value="THNL"/>
</dbReference>
<dbReference type="PANTHER" id="PTHR36312:SF1">
    <property type="entry name" value="OS01G0594500 PROTEIN"/>
    <property type="match status" value="1"/>
</dbReference>
<evidence type="ECO:0000313" key="2">
    <source>
        <dbReference type="EMBL" id="KCW53757.1"/>
    </source>
</evidence>
<keyword evidence="1" id="KW-0732">Signal</keyword>